<dbReference type="Gene3D" id="1.25.40.10">
    <property type="entry name" value="Tetratricopeptide repeat domain"/>
    <property type="match status" value="6"/>
</dbReference>
<name>A0A834SSV9_9FABA</name>
<dbReference type="AlphaFoldDB" id="A0A834SSV9"/>
<dbReference type="Proteomes" id="UP000634136">
    <property type="component" value="Unassembled WGS sequence"/>
</dbReference>
<keyword evidence="1" id="KW-0677">Repeat</keyword>
<dbReference type="InterPro" id="IPR011990">
    <property type="entry name" value="TPR-like_helical_dom_sf"/>
</dbReference>
<dbReference type="FunFam" id="1.25.40.10:FF:000073">
    <property type="entry name" value="Pentatricopeptide repeat-containing protein chloroplastic"/>
    <property type="match status" value="3"/>
</dbReference>
<feature type="repeat" description="PPR" evidence="2">
    <location>
        <begin position="704"/>
        <end position="734"/>
    </location>
</feature>
<protein>
    <submittedName>
        <fullName evidence="3">Pentatricopeptide repeat-containing protein</fullName>
    </submittedName>
</protein>
<feature type="repeat" description="PPR" evidence="2">
    <location>
        <begin position="299"/>
        <end position="333"/>
    </location>
</feature>
<gene>
    <name evidence="3" type="ORF">G2W53_039133</name>
</gene>
<feature type="repeat" description="PPR" evidence="2">
    <location>
        <begin position="169"/>
        <end position="199"/>
    </location>
</feature>
<dbReference type="PROSITE" id="PS51375">
    <property type="entry name" value="PPR"/>
    <property type="match status" value="8"/>
</dbReference>
<feature type="repeat" description="PPR" evidence="2">
    <location>
        <begin position="603"/>
        <end position="637"/>
    </location>
</feature>
<evidence type="ECO:0000313" key="4">
    <source>
        <dbReference type="Proteomes" id="UP000634136"/>
    </source>
</evidence>
<dbReference type="InterPro" id="IPR046960">
    <property type="entry name" value="PPR_At4g14850-like_plant"/>
</dbReference>
<feature type="repeat" description="PPR" evidence="2">
    <location>
        <begin position="200"/>
        <end position="234"/>
    </location>
</feature>
<evidence type="ECO:0000256" key="1">
    <source>
        <dbReference type="ARBA" id="ARBA00022737"/>
    </source>
</evidence>
<dbReference type="InterPro" id="IPR002885">
    <property type="entry name" value="PPR_rpt"/>
</dbReference>
<keyword evidence="4" id="KW-1185">Reference proteome</keyword>
<dbReference type="Pfam" id="PF01535">
    <property type="entry name" value="PPR"/>
    <property type="match status" value="9"/>
</dbReference>
<feature type="repeat" description="PPR" evidence="2">
    <location>
        <begin position="501"/>
        <end position="535"/>
    </location>
</feature>
<dbReference type="NCBIfam" id="TIGR00756">
    <property type="entry name" value="PPR"/>
    <property type="match status" value="9"/>
</dbReference>
<dbReference type="PANTHER" id="PTHR47926">
    <property type="entry name" value="PENTATRICOPEPTIDE REPEAT-CONTAINING PROTEIN"/>
    <property type="match status" value="1"/>
</dbReference>
<dbReference type="OrthoDB" id="185373at2759"/>
<evidence type="ECO:0000313" key="3">
    <source>
        <dbReference type="EMBL" id="KAF7806972.1"/>
    </source>
</evidence>
<sequence>MRAITVRHPLHHRTYHAIAKTISKVPSSSTKSPEKGHRYVQEPIRLCKDLKSLLQIHGHLIASGFQQDHSTIAHLINSYTLFHQCTLARSTFDSVVNPSVILWNSMIRAYSRSSLFREAIEMYHSMLEKGLEPDNYTFTFVLKACTGALDFHEGTQIHQEIASKQLECDVFIGTGLVDMYSKLGDLDSARKVFDKMTKKDIASWNAMIAGLSQSSNFSQALEIFRSMQMEGLQPDSVSLLNLAPAVCKLADIDICKSIHAYVVRRSIFGSVLNSLIDMYSKCGEVNIARQIFDKMRVQDDVSWATMMAGYVHNGCFPKVLLLLDKMKQNNIKMSKVSIVSALLAAAEMRDIERGKEVHNYALQLGAISDITIATPVVSMYAKCGEIKKAKKLFLSLHGRDLVAWSSFLSSVVQAGYPIEALSIFQEMQHEGFKPDTVTLTSVISVCAEISYLRIGKSIHCYVIKSGMDSDISIVTTLISMYTKCELFTHAMTLFNRMQYKDVVIWNTLMNGFTRYGDPCHALEMFYRLQLNGIQPNGGTMVSLVSACTLLVDHDLGMYFHGKIEKSGFESDTHVKVALMDMYAKCGRLFSAETLFYSTKTVKDEVSWNVMIAGYIHNRCPNEAISTFNQMKLENVKPSLFTFVTILPAVSYLSVLREGMAFHACIIQMGFMSNTLAGNSLIDMYAKCGQLIYSEKCFQDMENKDIVSWNSMLSGYAMHGQADRAITLFSLMQENILFDSVSFLSVLSACRHAGLVQEGMVIFQSMCEKHRLEPNMEHYACMVDLLGRAGLFDEVLSLIQKMPTEPNAEVWGALLGACKMHSNVKLGEVALRNLLNLEPRNPVHYVVLSDIYAQCGRWIDARMTRSNLNEHGLKKSPGCSWSSFLRWLSELRHGKKENLNELMASKLQQLQSEACQASQFVAKHGTSYYKQLLEQNKQYIQEPPTVEK</sequence>
<feature type="repeat" description="PPR" evidence="2">
    <location>
        <begin position="99"/>
        <end position="133"/>
    </location>
</feature>
<dbReference type="SUPFAM" id="SSF48452">
    <property type="entry name" value="TPR-like"/>
    <property type="match status" value="1"/>
</dbReference>
<comment type="caution">
    <text evidence="3">The sequence shown here is derived from an EMBL/GenBank/DDBJ whole genome shotgun (WGS) entry which is preliminary data.</text>
</comment>
<dbReference type="PANTHER" id="PTHR47926:SF347">
    <property type="entry name" value="PENTATRICOPEPTIDE REPEAT-CONTAINING PROTEIN"/>
    <property type="match status" value="1"/>
</dbReference>
<dbReference type="InterPro" id="IPR046848">
    <property type="entry name" value="E_motif"/>
</dbReference>
<dbReference type="FunFam" id="1.25.40.10:FF:000427">
    <property type="entry name" value="Pentatricopeptide repeat-containing protein chloroplastic"/>
    <property type="match status" value="1"/>
</dbReference>
<dbReference type="FunFam" id="1.25.40.10:FF:000090">
    <property type="entry name" value="Pentatricopeptide repeat-containing protein, chloroplastic"/>
    <property type="match status" value="1"/>
</dbReference>
<organism evidence="3 4">
    <name type="scientific">Senna tora</name>
    <dbReference type="NCBI Taxonomy" id="362788"/>
    <lineage>
        <taxon>Eukaryota</taxon>
        <taxon>Viridiplantae</taxon>
        <taxon>Streptophyta</taxon>
        <taxon>Embryophyta</taxon>
        <taxon>Tracheophyta</taxon>
        <taxon>Spermatophyta</taxon>
        <taxon>Magnoliopsida</taxon>
        <taxon>eudicotyledons</taxon>
        <taxon>Gunneridae</taxon>
        <taxon>Pentapetalae</taxon>
        <taxon>rosids</taxon>
        <taxon>fabids</taxon>
        <taxon>Fabales</taxon>
        <taxon>Fabaceae</taxon>
        <taxon>Caesalpinioideae</taxon>
        <taxon>Cassia clade</taxon>
        <taxon>Senna</taxon>
    </lineage>
</organism>
<dbReference type="GO" id="GO:0003729">
    <property type="term" value="F:mRNA binding"/>
    <property type="evidence" value="ECO:0007669"/>
    <property type="project" value="UniProtKB-ARBA"/>
</dbReference>
<accession>A0A834SSV9</accession>
<reference evidence="3" key="1">
    <citation type="submission" date="2020-09" db="EMBL/GenBank/DDBJ databases">
        <title>Genome-Enabled Discovery of Anthraquinone Biosynthesis in Senna tora.</title>
        <authorList>
            <person name="Kang S.-H."/>
            <person name="Pandey R.P."/>
            <person name="Lee C.-M."/>
            <person name="Sim J.-S."/>
            <person name="Jeong J.-T."/>
            <person name="Choi B.-S."/>
            <person name="Jung M."/>
            <person name="Ginzburg D."/>
            <person name="Zhao K."/>
            <person name="Won S.Y."/>
            <person name="Oh T.-J."/>
            <person name="Yu Y."/>
            <person name="Kim N.-H."/>
            <person name="Lee O.R."/>
            <person name="Lee T.-H."/>
            <person name="Bashyal P."/>
            <person name="Kim T.-S."/>
            <person name="Lee W.-H."/>
            <person name="Kawkins C."/>
            <person name="Kim C.-K."/>
            <person name="Kim J.S."/>
            <person name="Ahn B.O."/>
            <person name="Rhee S.Y."/>
            <person name="Sohng J.K."/>
        </authorList>
    </citation>
    <scope>NUCLEOTIDE SEQUENCE</scope>
    <source>
        <tissue evidence="3">Leaf</tissue>
    </source>
</reference>
<proteinExistence type="predicted"/>
<dbReference type="Pfam" id="PF13041">
    <property type="entry name" value="PPR_2"/>
    <property type="match status" value="4"/>
</dbReference>
<feature type="repeat" description="PPR" evidence="2">
    <location>
        <begin position="400"/>
        <end position="434"/>
    </location>
</feature>
<evidence type="ECO:0000256" key="2">
    <source>
        <dbReference type="PROSITE-ProRule" id="PRU00708"/>
    </source>
</evidence>
<dbReference type="Pfam" id="PF20431">
    <property type="entry name" value="E_motif"/>
    <property type="match status" value="1"/>
</dbReference>
<dbReference type="GO" id="GO:0009451">
    <property type="term" value="P:RNA modification"/>
    <property type="evidence" value="ECO:0007669"/>
    <property type="project" value="InterPro"/>
</dbReference>
<dbReference type="EMBL" id="JAAIUW010000012">
    <property type="protein sequence ID" value="KAF7806972.1"/>
    <property type="molecule type" value="Genomic_DNA"/>
</dbReference>